<protein>
    <recommendedName>
        <fullName evidence="3">UDP-N-acetylmuramate--alanine ligase</fullName>
    </recommendedName>
</protein>
<gene>
    <name evidence="1" type="ORF">FHS03_003600</name>
</gene>
<dbReference type="EMBL" id="JACHXD010000010">
    <property type="protein sequence ID" value="MBB3120533.1"/>
    <property type="molecule type" value="Genomic_DNA"/>
</dbReference>
<comment type="caution">
    <text evidence="1">The sequence shown here is derived from an EMBL/GenBank/DDBJ whole genome shotgun (WGS) entry which is preliminary data.</text>
</comment>
<organism evidence="1 2">
    <name type="scientific">Pseudoduganella violacea</name>
    <dbReference type="NCBI Taxonomy" id="1715466"/>
    <lineage>
        <taxon>Bacteria</taxon>
        <taxon>Pseudomonadati</taxon>
        <taxon>Pseudomonadota</taxon>
        <taxon>Betaproteobacteria</taxon>
        <taxon>Burkholderiales</taxon>
        <taxon>Oxalobacteraceae</taxon>
        <taxon>Telluria group</taxon>
        <taxon>Pseudoduganella</taxon>
    </lineage>
</organism>
<evidence type="ECO:0008006" key="3">
    <source>
        <dbReference type="Google" id="ProtNLM"/>
    </source>
</evidence>
<proteinExistence type="predicted"/>
<name>A0A7W5FVT3_9BURK</name>
<dbReference type="AlphaFoldDB" id="A0A7W5FVT3"/>
<dbReference type="Proteomes" id="UP000541535">
    <property type="component" value="Unassembled WGS sequence"/>
</dbReference>
<reference evidence="1 2" key="1">
    <citation type="submission" date="2020-08" db="EMBL/GenBank/DDBJ databases">
        <title>Genomic Encyclopedia of Type Strains, Phase III (KMG-III): the genomes of soil and plant-associated and newly described type strains.</title>
        <authorList>
            <person name="Whitman W."/>
        </authorList>
    </citation>
    <scope>NUCLEOTIDE SEQUENCE [LARGE SCALE GENOMIC DNA]</scope>
    <source>
        <strain evidence="1 2">CECT 8897</strain>
    </source>
</reference>
<evidence type="ECO:0000313" key="1">
    <source>
        <dbReference type="EMBL" id="MBB3120533.1"/>
    </source>
</evidence>
<evidence type="ECO:0000313" key="2">
    <source>
        <dbReference type="Proteomes" id="UP000541535"/>
    </source>
</evidence>
<dbReference type="RefSeq" id="WP_183442300.1">
    <property type="nucleotide sequence ID" value="NZ_JACHXD010000010.1"/>
</dbReference>
<sequence>MMQNPYDEGQQLRAEIAATAARLIAQDGADYATAKRKAARLVLGEAQAQARQSLLPDNNQIEEELRLYQSLFQGDTQPARLFRLRSLALQLMEELERYHPCLTGAVLNGTAGPHDDIHLQLFADSAKEVQIFLLNKGWHIDISETPHFKGPRYDPVETASFLWRQEGVHLALYELDDLRGAMKPRSDGRPLRADLGAVRALLLASTHPSQEEKP</sequence>
<keyword evidence="2" id="KW-1185">Reference proteome</keyword>
<accession>A0A7W5FVT3</accession>